<accession>A0A0L0HJA1</accession>
<feature type="compositionally biased region" description="Polar residues" evidence="1">
    <location>
        <begin position="75"/>
        <end position="89"/>
    </location>
</feature>
<dbReference type="EMBL" id="KQ257455">
    <property type="protein sequence ID" value="KND01182.1"/>
    <property type="molecule type" value="Genomic_DNA"/>
</dbReference>
<dbReference type="InParanoid" id="A0A0L0HJA1"/>
<dbReference type="VEuPathDB" id="FungiDB:SPPG_04273"/>
<dbReference type="AlphaFoldDB" id="A0A0L0HJA1"/>
<dbReference type="Proteomes" id="UP000053201">
    <property type="component" value="Unassembled WGS sequence"/>
</dbReference>
<evidence type="ECO:0000313" key="3">
    <source>
        <dbReference type="Proteomes" id="UP000053201"/>
    </source>
</evidence>
<dbReference type="OrthoDB" id="2115856at2759"/>
<reference evidence="2 3" key="1">
    <citation type="submission" date="2009-08" db="EMBL/GenBank/DDBJ databases">
        <title>The Genome Sequence of Spizellomyces punctatus strain DAOM BR117.</title>
        <authorList>
            <consortium name="The Broad Institute Genome Sequencing Platform"/>
            <person name="Russ C."/>
            <person name="Cuomo C."/>
            <person name="Shea T."/>
            <person name="Young S.K."/>
            <person name="Zeng Q."/>
            <person name="Koehrsen M."/>
            <person name="Haas B."/>
            <person name="Borodovsky M."/>
            <person name="Guigo R."/>
            <person name="Alvarado L."/>
            <person name="Berlin A."/>
            <person name="Bochicchio J."/>
            <person name="Borenstein D."/>
            <person name="Chapman S."/>
            <person name="Chen Z."/>
            <person name="Engels R."/>
            <person name="Freedman E."/>
            <person name="Gellesch M."/>
            <person name="Goldberg J."/>
            <person name="Griggs A."/>
            <person name="Gujja S."/>
            <person name="Heiman D."/>
            <person name="Hepburn T."/>
            <person name="Howarth C."/>
            <person name="Jen D."/>
            <person name="Larson L."/>
            <person name="Lewis B."/>
            <person name="Mehta T."/>
            <person name="Park D."/>
            <person name="Pearson M."/>
            <person name="Roberts A."/>
            <person name="Saif S."/>
            <person name="Shenoy N."/>
            <person name="Sisk P."/>
            <person name="Stolte C."/>
            <person name="Sykes S."/>
            <person name="Thomson T."/>
            <person name="Walk T."/>
            <person name="White J."/>
            <person name="Yandava C."/>
            <person name="Burger G."/>
            <person name="Gray M.W."/>
            <person name="Holland P.W.H."/>
            <person name="King N."/>
            <person name="Lang F.B.F."/>
            <person name="Roger A.J."/>
            <person name="Ruiz-Trillo I."/>
            <person name="Lander E."/>
            <person name="Nusbaum C."/>
        </authorList>
    </citation>
    <scope>NUCLEOTIDE SEQUENCE [LARGE SCALE GENOMIC DNA]</scope>
    <source>
        <strain evidence="2 3">DAOM BR117</strain>
    </source>
</reference>
<evidence type="ECO:0000256" key="1">
    <source>
        <dbReference type="SAM" id="MobiDB-lite"/>
    </source>
</evidence>
<dbReference type="GeneID" id="27687731"/>
<protein>
    <submittedName>
        <fullName evidence="2">Uncharacterized protein</fullName>
    </submittedName>
</protein>
<gene>
    <name evidence="2" type="ORF">SPPG_04273</name>
</gene>
<keyword evidence="3" id="KW-1185">Reference proteome</keyword>
<feature type="region of interest" description="Disordered" evidence="1">
    <location>
        <begin position="67"/>
        <end position="102"/>
    </location>
</feature>
<organism evidence="2 3">
    <name type="scientific">Spizellomyces punctatus (strain DAOM BR117)</name>
    <dbReference type="NCBI Taxonomy" id="645134"/>
    <lineage>
        <taxon>Eukaryota</taxon>
        <taxon>Fungi</taxon>
        <taxon>Fungi incertae sedis</taxon>
        <taxon>Chytridiomycota</taxon>
        <taxon>Chytridiomycota incertae sedis</taxon>
        <taxon>Chytridiomycetes</taxon>
        <taxon>Spizellomycetales</taxon>
        <taxon>Spizellomycetaceae</taxon>
        <taxon>Spizellomyces</taxon>
    </lineage>
</organism>
<proteinExistence type="predicted"/>
<sequence length="160" mass="17074">MLPPARTAVETSKEAMNMAFLFVLAVLGPTLAALLQSMNFVRYNQSAIGKLEIPLLQNSKALVKASGAEKPVTKVPQSKSQSKPQTRSPASYLPAANNKGKKNTEVALPQTLPLPGVVLQALDTVDSAWDWAVERTAGAVAYSAAFIGWKVKVRKAEKAA</sequence>
<dbReference type="RefSeq" id="XP_016609221.1">
    <property type="nucleotide sequence ID" value="XM_016752515.1"/>
</dbReference>
<evidence type="ECO:0000313" key="2">
    <source>
        <dbReference type="EMBL" id="KND01182.1"/>
    </source>
</evidence>
<name>A0A0L0HJA1_SPIPD</name>